<dbReference type="Gene3D" id="3.50.50.60">
    <property type="entry name" value="FAD/NAD(P)-binding domain"/>
    <property type="match status" value="1"/>
</dbReference>
<dbReference type="InterPro" id="IPR036188">
    <property type="entry name" value="FAD/NAD-bd_sf"/>
</dbReference>
<dbReference type="Gene3D" id="3.30.9.10">
    <property type="entry name" value="D-Amino Acid Oxidase, subunit A, domain 2"/>
    <property type="match status" value="1"/>
</dbReference>
<dbReference type="GO" id="GO:0005737">
    <property type="term" value="C:cytoplasm"/>
    <property type="evidence" value="ECO:0007669"/>
    <property type="project" value="TreeGrafter"/>
</dbReference>
<feature type="domain" description="FAD dependent oxidoreductase" evidence="1">
    <location>
        <begin position="35"/>
        <end position="388"/>
    </location>
</feature>
<organism evidence="2">
    <name type="scientific">marine metagenome</name>
    <dbReference type="NCBI Taxonomy" id="408172"/>
    <lineage>
        <taxon>unclassified sequences</taxon>
        <taxon>metagenomes</taxon>
        <taxon>ecological metagenomes</taxon>
    </lineage>
</organism>
<dbReference type="SUPFAM" id="SSF51905">
    <property type="entry name" value="FAD/NAD(P)-binding domain"/>
    <property type="match status" value="1"/>
</dbReference>
<sequence>VSTDQAKVALPDSLWAATAEPAVESHPLKSQIDCDVAIVGCGFTGLRAGLALAEAGKIVVLLDAGEPGWGASGRNGGSVNPLLPFHSPEQANRLIGPVFGPRLSRLSLTSADEVFDLIEKFQINCHPVRTGWIRTAHCRSARRLFEAQCRQWTDVGAEIEILEKPELDSMLGSAAFSMGAIIPRGGNIQPLSFARGLAQAAINAGAQIYSQTRIVNLFREKSEWVLKSSQGIVKAQKVILGTDGYTDNLFPGLAQSVVPVISVQVATKPLADDIGASILPGGHTFSDTRRTIFYGRRDHMGRFLLGSHGTTETSDDHRDFDRIKKEARRLFPQLGDPDWEFQWGGRIAVTQDRLPHFHEPAENLYAGLGYQGRGIAMSNVMGRILAERALGKPAEELEIPSTAISAYPFHRFHRTGVKLVTSWFKCRDEVERLLG</sequence>
<evidence type="ECO:0000313" key="2">
    <source>
        <dbReference type="EMBL" id="SVA19050.1"/>
    </source>
</evidence>
<proteinExistence type="predicted"/>
<evidence type="ECO:0000259" key="1">
    <source>
        <dbReference type="Pfam" id="PF01266"/>
    </source>
</evidence>
<name>A0A381TSQ0_9ZZZZ</name>
<feature type="non-terminal residue" evidence="2">
    <location>
        <position position="1"/>
    </location>
</feature>
<accession>A0A381TSQ0</accession>
<dbReference type="PANTHER" id="PTHR13847">
    <property type="entry name" value="SARCOSINE DEHYDROGENASE-RELATED"/>
    <property type="match status" value="1"/>
</dbReference>
<protein>
    <recommendedName>
        <fullName evidence="1">FAD dependent oxidoreductase domain-containing protein</fullName>
    </recommendedName>
</protein>
<gene>
    <name evidence="2" type="ORF">METZ01_LOCUS71904</name>
</gene>
<dbReference type="AlphaFoldDB" id="A0A381TSQ0"/>
<dbReference type="EMBL" id="UINC01005098">
    <property type="protein sequence ID" value="SVA19050.1"/>
    <property type="molecule type" value="Genomic_DNA"/>
</dbReference>
<reference evidence="2" key="1">
    <citation type="submission" date="2018-05" db="EMBL/GenBank/DDBJ databases">
        <authorList>
            <person name="Lanie J.A."/>
            <person name="Ng W.-L."/>
            <person name="Kazmierczak K.M."/>
            <person name="Andrzejewski T.M."/>
            <person name="Davidsen T.M."/>
            <person name="Wayne K.J."/>
            <person name="Tettelin H."/>
            <person name="Glass J.I."/>
            <person name="Rusch D."/>
            <person name="Podicherti R."/>
            <person name="Tsui H.-C.T."/>
            <person name="Winkler M.E."/>
        </authorList>
    </citation>
    <scope>NUCLEOTIDE SEQUENCE</scope>
</reference>
<dbReference type="Pfam" id="PF01266">
    <property type="entry name" value="DAO"/>
    <property type="match status" value="1"/>
</dbReference>
<dbReference type="InterPro" id="IPR006076">
    <property type="entry name" value="FAD-dep_OxRdtase"/>
</dbReference>
<dbReference type="PANTHER" id="PTHR13847:SF281">
    <property type="entry name" value="FAD DEPENDENT OXIDOREDUCTASE DOMAIN-CONTAINING PROTEIN"/>
    <property type="match status" value="1"/>
</dbReference>